<organism evidence="1 2">
    <name type="scientific">Lactococcus garvieae TRF1</name>
    <dbReference type="NCBI Taxonomy" id="1380772"/>
    <lineage>
        <taxon>Bacteria</taxon>
        <taxon>Bacillati</taxon>
        <taxon>Bacillota</taxon>
        <taxon>Bacilli</taxon>
        <taxon>Lactobacillales</taxon>
        <taxon>Streptococcaceae</taxon>
        <taxon>Lactococcus</taxon>
    </lineage>
</organism>
<dbReference type="AlphaFoldDB" id="V8AQA7"/>
<dbReference type="PATRIC" id="fig|1380772.3.peg.1154"/>
<comment type="caution">
    <text evidence="1">The sequence shown here is derived from an EMBL/GenBank/DDBJ whole genome shotgun (WGS) entry which is preliminary data.</text>
</comment>
<dbReference type="Proteomes" id="UP000018692">
    <property type="component" value="Unassembled WGS sequence"/>
</dbReference>
<protein>
    <submittedName>
        <fullName evidence="1">Uncharacterized protein</fullName>
    </submittedName>
</protein>
<name>V8AQA7_9LACT</name>
<accession>V8AQA7</accession>
<sequence>MDTYQLGFLPSAADVTTVNPSGTPQAFALSLADVVRLSTPEGPFPNTRERVAGGLRSDSSGYGRWWWFRTSTDGIPHNYIVRPSGYIFLHASVMPPSDNGGARPAIIIHQ</sequence>
<reference evidence="1 2" key="1">
    <citation type="submission" date="2013-07" db="EMBL/GenBank/DDBJ databases">
        <title>Isolation of Lactococcus garvieae strain TRF1 from the fecal material of a timber rattlesnake.</title>
        <authorList>
            <person name="McLaughlin R.W."/>
            <person name="Cochran P.A."/>
            <person name="Dowd S.E."/>
        </authorList>
    </citation>
    <scope>NUCLEOTIDE SEQUENCE [LARGE SCALE GENOMIC DNA]</scope>
    <source>
        <strain evidence="1 2">TRF1</strain>
    </source>
</reference>
<evidence type="ECO:0000313" key="2">
    <source>
        <dbReference type="Proteomes" id="UP000018692"/>
    </source>
</evidence>
<gene>
    <name evidence="1" type="ORF">N568_0105960</name>
</gene>
<proteinExistence type="predicted"/>
<dbReference type="EMBL" id="AVFE01000017">
    <property type="protein sequence ID" value="ETD04820.1"/>
    <property type="molecule type" value="Genomic_DNA"/>
</dbReference>
<evidence type="ECO:0000313" key="1">
    <source>
        <dbReference type="EMBL" id="ETD04820.1"/>
    </source>
</evidence>